<evidence type="ECO:0000256" key="1">
    <source>
        <dbReference type="SAM" id="MobiDB-lite"/>
    </source>
</evidence>
<dbReference type="Pfam" id="PF14040">
    <property type="entry name" value="DNase_NucA_NucB"/>
    <property type="match status" value="1"/>
</dbReference>
<feature type="domain" description="Deoxyribonuclease NucA/NucB" evidence="2">
    <location>
        <begin position="430"/>
        <end position="519"/>
    </location>
</feature>
<gene>
    <name evidence="3" type="ORF">Ssi02_06930</name>
</gene>
<evidence type="ECO:0000313" key="4">
    <source>
        <dbReference type="Proteomes" id="UP000606172"/>
    </source>
</evidence>
<dbReference type="RefSeq" id="WP_204020880.1">
    <property type="nucleotide sequence ID" value="NZ_BOOW01000006.1"/>
</dbReference>
<sequence>MNTPISTAAGQSAAARSSTADAGAGRGQVVEKLVVEDGKTVAGVSVATTRTPRLTAWVSAARDGRARAEVQIAHKPAKTAKVLGSDRVIWAGQAAVKPGDSRVTLQVPKKRLKAGSELKWRARVSGATGDGRWTEWRDLIVGASKTGGGGIATSAASDPAPIRRVLPSKGATVTPSATYQQCHSATSTGNAPYAITPSRFAHCRYSGWKIPVWGIRSFLPVKIGDIEGHQLTYIQGTIDRREFKVYKHIYIDRVSGTIPTGLRFASTIASNSPGCSAVSATGMTGEYTVAQWQARAGDAWHIEEQYTSGPGTGYHNKSDCTVNYSMVVKHPEDSTRSSTPIYADGTFRCDRSPQVKWHNKRGGGCVHNAGVPSFTMTRNDVNEKGTKFPDMYDHIKRALTAGSVTYPKPGGKSYPDLLQAKNIPGGVWHNPLTRHGYEPTNEGNRTTAGVVCKNEIKKEEGTDCDEFPFASTLQGATRANPPHNFSVDRIESVQNQDHGRVLKAWYSNNRILNGDKYWIDIQ</sequence>
<feature type="compositionally biased region" description="Polar residues" evidence="1">
    <location>
        <begin position="1"/>
        <end position="10"/>
    </location>
</feature>
<dbReference type="Proteomes" id="UP000606172">
    <property type="component" value="Unassembled WGS sequence"/>
</dbReference>
<keyword evidence="4" id="KW-1185">Reference proteome</keyword>
<feature type="compositionally biased region" description="Low complexity" evidence="1">
    <location>
        <begin position="12"/>
        <end position="23"/>
    </location>
</feature>
<evidence type="ECO:0000259" key="2">
    <source>
        <dbReference type="Pfam" id="PF14040"/>
    </source>
</evidence>
<dbReference type="InterPro" id="IPR029476">
    <property type="entry name" value="DNase_NucA_NucB"/>
</dbReference>
<accession>A0A919RBJ6</accession>
<dbReference type="EMBL" id="BOOW01000006">
    <property type="protein sequence ID" value="GII90462.1"/>
    <property type="molecule type" value="Genomic_DNA"/>
</dbReference>
<evidence type="ECO:0000313" key="3">
    <source>
        <dbReference type="EMBL" id="GII90462.1"/>
    </source>
</evidence>
<proteinExistence type="predicted"/>
<dbReference type="AlphaFoldDB" id="A0A919RBJ6"/>
<reference evidence="3" key="1">
    <citation type="submission" date="2021-01" db="EMBL/GenBank/DDBJ databases">
        <title>Whole genome shotgun sequence of Sinosporangium siamense NBRC 109515.</title>
        <authorList>
            <person name="Komaki H."/>
            <person name="Tamura T."/>
        </authorList>
    </citation>
    <scope>NUCLEOTIDE SEQUENCE</scope>
    <source>
        <strain evidence="3">NBRC 109515</strain>
    </source>
</reference>
<comment type="caution">
    <text evidence="3">The sequence shown here is derived from an EMBL/GenBank/DDBJ whole genome shotgun (WGS) entry which is preliminary data.</text>
</comment>
<protein>
    <recommendedName>
        <fullName evidence="2">Deoxyribonuclease NucA/NucB domain-containing protein</fullName>
    </recommendedName>
</protein>
<organism evidence="3 4">
    <name type="scientific">Sinosporangium siamense</name>
    <dbReference type="NCBI Taxonomy" id="1367973"/>
    <lineage>
        <taxon>Bacteria</taxon>
        <taxon>Bacillati</taxon>
        <taxon>Actinomycetota</taxon>
        <taxon>Actinomycetes</taxon>
        <taxon>Streptosporangiales</taxon>
        <taxon>Streptosporangiaceae</taxon>
        <taxon>Sinosporangium</taxon>
    </lineage>
</organism>
<feature type="region of interest" description="Disordered" evidence="1">
    <location>
        <begin position="1"/>
        <end position="25"/>
    </location>
</feature>
<name>A0A919RBJ6_9ACTN</name>